<dbReference type="InterPro" id="IPR005225">
    <property type="entry name" value="Small_GTP-bd"/>
</dbReference>
<dbReference type="GO" id="GO:0005525">
    <property type="term" value="F:GTP binding"/>
    <property type="evidence" value="ECO:0007669"/>
    <property type="project" value="UniProtKB-KW"/>
</dbReference>
<dbReference type="PROSITE" id="PS00905">
    <property type="entry name" value="GTP1_OBG"/>
    <property type="match status" value="1"/>
</dbReference>
<dbReference type="InterPro" id="IPR031167">
    <property type="entry name" value="G_OBG"/>
</dbReference>
<dbReference type="PRINTS" id="PR00326">
    <property type="entry name" value="GTP1OBG"/>
</dbReference>
<dbReference type="InterPro" id="IPR004095">
    <property type="entry name" value="TGS"/>
</dbReference>
<dbReference type="InterPro" id="IPR031662">
    <property type="entry name" value="GTP-binding_2"/>
</dbReference>
<dbReference type="Gene3D" id="3.40.50.300">
    <property type="entry name" value="P-loop containing nucleotide triphosphate hydrolases"/>
    <property type="match status" value="1"/>
</dbReference>
<evidence type="ECO:0000256" key="2">
    <source>
        <dbReference type="ARBA" id="ARBA00023134"/>
    </source>
</evidence>
<dbReference type="NCBIfam" id="TIGR00231">
    <property type="entry name" value="small_GTP"/>
    <property type="match status" value="1"/>
</dbReference>
<dbReference type="SUPFAM" id="SSF52540">
    <property type="entry name" value="P-loop containing nucleoside triphosphate hydrolases"/>
    <property type="match status" value="1"/>
</dbReference>
<dbReference type="Proteomes" id="UP001300502">
    <property type="component" value="Unassembled WGS sequence"/>
</dbReference>
<dbReference type="InterPro" id="IPR012675">
    <property type="entry name" value="Beta-grasp_dom_sf"/>
</dbReference>
<dbReference type="AlphaFoldDB" id="A0AAV9IBG0"/>
<dbReference type="PANTHER" id="PTHR43127">
    <property type="entry name" value="DEVELOPMENTALLY-REGULATED GTP-BINDING PROTEIN 2"/>
    <property type="match status" value="1"/>
</dbReference>
<dbReference type="CDD" id="cd01896">
    <property type="entry name" value="DRG"/>
    <property type="match status" value="1"/>
</dbReference>
<dbReference type="Gene3D" id="3.10.20.30">
    <property type="match status" value="1"/>
</dbReference>
<feature type="domain" description="OBG-type G" evidence="3">
    <location>
        <begin position="64"/>
        <end position="289"/>
    </location>
</feature>
<sequence>MGVLERIKEIEEEMARTQKNKATEYHLGLLKSRLARLRSQLLEGPKGQGKSEEKGFEVVKHGDARVALVGFPSVGKSTLLSKLTKTKSETAAYEFTTLTTIPGVLEYRDANIQLLDLPGIIEGASQGKGRGRQVIAVARSADLILLMLDATKAEEQKVLLERELETVGIRLNKRPPNVYFAKKNTGGILFTSTVPLTWMNEKMAYMILHEYRIHNAEILIREDITVDEFIDVVEGNRQYIRCLYVYNKIDSTTIEHVDKLARMEHSVVVSCELGLNLDYLVEKIWEYLQLIRVYTKKQGNPPDLKEPLILREGATVEDACKAIHRSLADPTQFRYALVWGRSAKHDPQRVGLTHLLQDEDVLQVVKK</sequence>
<dbReference type="FunFam" id="3.40.50.300:FF:000740">
    <property type="entry name" value="Putative GTP-binding protein 1"/>
    <property type="match status" value="1"/>
</dbReference>
<accession>A0AAV9IBG0</accession>
<dbReference type="InterPro" id="IPR006073">
    <property type="entry name" value="GTP-bd"/>
</dbReference>
<evidence type="ECO:0000313" key="5">
    <source>
        <dbReference type="EMBL" id="KAK4524584.1"/>
    </source>
</evidence>
<dbReference type="Pfam" id="PF01926">
    <property type="entry name" value="MMR_HSR1"/>
    <property type="match status" value="1"/>
</dbReference>
<keyword evidence="1" id="KW-0547">Nucleotide-binding</keyword>
<proteinExistence type="predicted"/>
<dbReference type="InterPro" id="IPR006074">
    <property type="entry name" value="GTP1-OBG_CS"/>
</dbReference>
<evidence type="ECO:0000313" key="6">
    <source>
        <dbReference type="Proteomes" id="UP001300502"/>
    </source>
</evidence>
<evidence type="ECO:0000259" key="4">
    <source>
        <dbReference type="PROSITE" id="PS51880"/>
    </source>
</evidence>
<protein>
    <recommendedName>
        <fullName evidence="7">GTP-binding protein</fullName>
    </recommendedName>
</protein>
<dbReference type="Pfam" id="PF02824">
    <property type="entry name" value="TGS"/>
    <property type="match status" value="1"/>
</dbReference>
<dbReference type="SUPFAM" id="SSF81271">
    <property type="entry name" value="TGS-like"/>
    <property type="match status" value="1"/>
</dbReference>
<reference evidence="5 6" key="1">
    <citation type="submission" date="2022-07" db="EMBL/GenBank/DDBJ databases">
        <title>Genome-wide signatures of adaptation to extreme environments.</title>
        <authorList>
            <person name="Cho C.H."/>
            <person name="Yoon H.S."/>
        </authorList>
    </citation>
    <scope>NUCLEOTIDE SEQUENCE [LARGE SCALE GENOMIC DNA]</scope>
    <source>
        <strain evidence="5 6">108.79 E11</strain>
    </source>
</reference>
<dbReference type="EMBL" id="JANCYU010000024">
    <property type="protein sequence ID" value="KAK4524584.1"/>
    <property type="molecule type" value="Genomic_DNA"/>
</dbReference>
<dbReference type="Pfam" id="PF16897">
    <property type="entry name" value="MMR_HSR1_Xtn"/>
    <property type="match status" value="1"/>
</dbReference>
<name>A0AAV9IBG0_9RHOD</name>
<dbReference type="InterPro" id="IPR012676">
    <property type="entry name" value="TGS-like"/>
</dbReference>
<dbReference type="FunFam" id="3.10.20.30:FF:000003">
    <property type="entry name" value="Developmentally-regulated GTP-binding protein 1"/>
    <property type="match status" value="1"/>
</dbReference>
<keyword evidence="6" id="KW-1185">Reference proteome</keyword>
<keyword evidence="2" id="KW-0342">GTP-binding</keyword>
<evidence type="ECO:0000259" key="3">
    <source>
        <dbReference type="PROSITE" id="PS51710"/>
    </source>
</evidence>
<organism evidence="5 6">
    <name type="scientific">Galdieria yellowstonensis</name>
    <dbReference type="NCBI Taxonomy" id="3028027"/>
    <lineage>
        <taxon>Eukaryota</taxon>
        <taxon>Rhodophyta</taxon>
        <taxon>Bangiophyceae</taxon>
        <taxon>Galdieriales</taxon>
        <taxon>Galdieriaceae</taxon>
        <taxon>Galdieria</taxon>
    </lineage>
</organism>
<evidence type="ECO:0008006" key="7">
    <source>
        <dbReference type="Google" id="ProtNLM"/>
    </source>
</evidence>
<dbReference type="InterPro" id="IPR027417">
    <property type="entry name" value="P-loop_NTPase"/>
</dbReference>
<dbReference type="PROSITE" id="PS51880">
    <property type="entry name" value="TGS"/>
    <property type="match status" value="1"/>
</dbReference>
<evidence type="ECO:0000256" key="1">
    <source>
        <dbReference type="ARBA" id="ARBA00022741"/>
    </source>
</evidence>
<dbReference type="GO" id="GO:0003924">
    <property type="term" value="F:GTPase activity"/>
    <property type="evidence" value="ECO:0007669"/>
    <property type="project" value="InterPro"/>
</dbReference>
<comment type="caution">
    <text evidence="5">The sequence shown here is derived from an EMBL/GenBank/DDBJ whole genome shotgun (WGS) entry which is preliminary data.</text>
</comment>
<dbReference type="InterPro" id="IPR045001">
    <property type="entry name" value="DRG"/>
</dbReference>
<dbReference type="PROSITE" id="PS51710">
    <property type="entry name" value="G_OBG"/>
    <property type="match status" value="1"/>
</dbReference>
<gene>
    <name evidence="5" type="ORF">GAYE_SCF04G2485</name>
</gene>
<feature type="domain" description="TGS" evidence="4">
    <location>
        <begin position="289"/>
        <end position="366"/>
    </location>
</feature>